<gene>
    <name evidence="2" type="ORF">ATL41_0217</name>
</gene>
<protein>
    <submittedName>
        <fullName evidence="2">Uncharacterized protein YkwD</fullName>
    </submittedName>
</protein>
<dbReference type="InterPro" id="IPR014044">
    <property type="entry name" value="CAP_dom"/>
</dbReference>
<dbReference type="Gene3D" id="3.40.33.10">
    <property type="entry name" value="CAP"/>
    <property type="match status" value="1"/>
</dbReference>
<proteinExistence type="predicted"/>
<sequence>MTIALAATGTGTAAAASSPSIDRTSKTAVAKAYVKMAKTLNVSSGWTGKVKGCKIGTNSKKHDKASLATVNWARAQAGLSPARWDASWARQARAHALMTTANSRLTHDVTPKDKCFSKAAQVGGTTSNIAFGATGPWSVMLYLDDPGAHNVTVGHRRWILDPSTTRVGIGSTSIASSMKVFGDTGSDKVGKNPRFLPWPTSGYFPYEAEPNGRWSLTAIGADFTKAKVVVRDPKGKKLALKKAPAAGSLPDTISWDLKKWVNAPKGKKTATYKVTVTGIRWVGATGPKSYTYKVKLINAAKVAKKK</sequence>
<dbReference type="SUPFAM" id="SSF55797">
    <property type="entry name" value="PR-1-like"/>
    <property type="match status" value="1"/>
</dbReference>
<keyword evidence="3" id="KW-1185">Reference proteome</keyword>
<evidence type="ECO:0000313" key="3">
    <source>
        <dbReference type="Proteomes" id="UP000221394"/>
    </source>
</evidence>
<name>A0A2A9E9M9_9MICO</name>
<dbReference type="CDD" id="cd05379">
    <property type="entry name" value="CAP_bacterial"/>
    <property type="match status" value="1"/>
</dbReference>
<organism evidence="2 3">
    <name type="scientific">Flavimobilis soli</name>
    <dbReference type="NCBI Taxonomy" id="442709"/>
    <lineage>
        <taxon>Bacteria</taxon>
        <taxon>Bacillati</taxon>
        <taxon>Actinomycetota</taxon>
        <taxon>Actinomycetes</taxon>
        <taxon>Micrococcales</taxon>
        <taxon>Jonesiaceae</taxon>
        <taxon>Flavimobilis</taxon>
    </lineage>
</organism>
<dbReference type="Pfam" id="PF00188">
    <property type="entry name" value="CAP"/>
    <property type="match status" value="1"/>
</dbReference>
<comment type="caution">
    <text evidence="2">The sequence shown here is derived from an EMBL/GenBank/DDBJ whole genome shotgun (WGS) entry which is preliminary data.</text>
</comment>
<dbReference type="Proteomes" id="UP000221394">
    <property type="component" value="Unassembled WGS sequence"/>
</dbReference>
<feature type="domain" description="SCP" evidence="1">
    <location>
        <begin position="67"/>
        <end position="173"/>
    </location>
</feature>
<dbReference type="InterPro" id="IPR035940">
    <property type="entry name" value="CAP_sf"/>
</dbReference>
<reference evidence="2 3" key="1">
    <citation type="submission" date="2017-10" db="EMBL/GenBank/DDBJ databases">
        <title>Sequencing the genomes of 1000 actinobacteria strains.</title>
        <authorList>
            <person name="Klenk H.-P."/>
        </authorList>
    </citation>
    <scope>NUCLEOTIDE SEQUENCE [LARGE SCALE GENOMIC DNA]</scope>
    <source>
        <strain evidence="2 3">DSM 21574</strain>
    </source>
</reference>
<dbReference type="AlphaFoldDB" id="A0A2A9E9M9"/>
<evidence type="ECO:0000259" key="1">
    <source>
        <dbReference type="Pfam" id="PF00188"/>
    </source>
</evidence>
<dbReference type="EMBL" id="PDJH01000001">
    <property type="protein sequence ID" value="PFG35533.1"/>
    <property type="molecule type" value="Genomic_DNA"/>
</dbReference>
<evidence type="ECO:0000313" key="2">
    <source>
        <dbReference type="EMBL" id="PFG35533.1"/>
    </source>
</evidence>
<accession>A0A2A9E9M9</accession>